<evidence type="ECO:0000256" key="1">
    <source>
        <dbReference type="ARBA" id="ARBA00022793"/>
    </source>
</evidence>
<dbReference type="InterPro" id="IPR017716">
    <property type="entry name" value="S-AdoMet_deCOase_pro-enz"/>
</dbReference>
<feature type="modified residue" description="Pyruvic acid (Ser); by autocatalysis" evidence="9">
    <location>
        <position position="70"/>
    </location>
</feature>
<comment type="PTM">
    <text evidence="9">Is synthesized initially as an inactive proenzyme. Formation of the active enzyme involves a self-maturation process in which the active site pyruvoyl group is generated from an internal serine residue via an autocatalytic post-translational modification. Two non-identical subunits are generated from the proenzyme in this reaction, and the pyruvate is formed at the N-terminus of the alpha chain, which is derived from the carboxyl end of the proenzyme. The post-translation cleavage follows an unusual pathway, termed non-hydrolytic serinolysis, in which the side chain hydroxyl group of the serine supplies its oxygen atom to form the C-terminus of the beta chain, while the remainder of the serine residue undergoes an oxidative deamination to produce ammonia and the pyruvoyl group blocking the N-terminus of the alpha chain.</text>
</comment>
<feature type="chain" id="PRO_5033190197" description="S-adenosylmethionine decarboxylase beta chain" evidence="9">
    <location>
        <begin position="1"/>
        <end position="69"/>
    </location>
</feature>
<keyword evidence="8 9" id="KW-0670">Pyruvate</keyword>
<keyword evidence="2 9" id="KW-0068">Autocatalytic cleavage</keyword>
<dbReference type="GO" id="GO:0004014">
    <property type="term" value="F:adenosylmethionine decarboxylase activity"/>
    <property type="evidence" value="ECO:0007669"/>
    <property type="project" value="UniProtKB-UniRule"/>
</dbReference>
<comment type="catalytic activity">
    <reaction evidence="9">
        <text>S-adenosyl-L-methionine + H(+) = S-adenosyl 3-(methylsulfanyl)propylamine + CO2</text>
        <dbReference type="Rhea" id="RHEA:15981"/>
        <dbReference type="ChEBI" id="CHEBI:15378"/>
        <dbReference type="ChEBI" id="CHEBI:16526"/>
        <dbReference type="ChEBI" id="CHEBI:57443"/>
        <dbReference type="ChEBI" id="CHEBI:59789"/>
        <dbReference type="EC" id="4.1.1.50"/>
    </reaction>
</comment>
<gene>
    <name evidence="10" type="primary">speD</name>
    <name evidence="9" type="synonym">speH</name>
    <name evidence="10" type="ORF">GG681_01790</name>
</gene>
<evidence type="ECO:0000256" key="4">
    <source>
        <dbReference type="ARBA" id="ARBA00023115"/>
    </source>
</evidence>
<keyword evidence="9" id="KW-0949">S-adenosyl-L-methionine</keyword>
<dbReference type="HAMAP" id="MF_00464">
    <property type="entry name" value="AdoMetDC_1"/>
    <property type="match status" value="1"/>
</dbReference>
<evidence type="ECO:0000256" key="9">
    <source>
        <dbReference type="HAMAP-Rule" id="MF_00464"/>
    </source>
</evidence>
<reference evidence="10 11" key="1">
    <citation type="submission" date="2019-10" db="EMBL/GenBank/DDBJ databases">
        <title>Epibacterium sp. nov., isolated from seawater.</title>
        <authorList>
            <person name="Zhang X."/>
            <person name="Li N."/>
        </authorList>
    </citation>
    <scope>NUCLEOTIDE SEQUENCE [LARGE SCALE GENOMIC DNA]</scope>
    <source>
        <strain evidence="10 11">SM1969</strain>
    </source>
</reference>
<keyword evidence="1 9" id="KW-0210">Decarboxylase</keyword>
<evidence type="ECO:0000256" key="5">
    <source>
        <dbReference type="ARBA" id="ARBA00023145"/>
    </source>
</evidence>
<feature type="site" description="Cleavage (non-hydrolytic); by autolysis" evidence="9">
    <location>
        <begin position="69"/>
        <end position="70"/>
    </location>
</feature>
<evidence type="ECO:0000256" key="8">
    <source>
        <dbReference type="ARBA" id="ARBA00023317"/>
    </source>
</evidence>
<name>A0A844AQR6_9RHOB</name>
<comment type="similarity">
    <text evidence="9">Belongs to the prokaryotic AdoMetDC family. Type 1 subfamily.</text>
</comment>
<proteinExistence type="inferred from homology"/>
<keyword evidence="6 9" id="KW-0456">Lyase</keyword>
<dbReference type="InterPro" id="IPR003826">
    <property type="entry name" value="AdoMetDC_fam_prok"/>
</dbReference>
<evidence type="ECO:0000313" key="10">
    <source>
        <dbReference type="EMBL" id="MQY41358.1"/>
    </source>
</evidence>
<feature type="active site" description="Proton acceptor; for processing activity" evidence="9">
    <location>
        <position position="75"/>
    </location>
</feature>
<dbReference type="EC" id="4.1.1.50" evidence="9"/>
<feature type="active site" description="Schiff-base intermediate with substrate; via pyruvic acid" evidence="9">
    <location>
        <position position="70"/>
    </location>
</feature>
<organism evidence="10 11">
    <name type="scientific">Tritonibacter aquimaris</name>
    <dbReference type="NCBI Taxonomy" id="2663379"/>
    <lineage>
        <taxon>Bacteria</taxon>
        <taxon>Pseudomonadati</taxon>
        <taxon>Pseudomonadota</taxon>
        <taxon>Alphaproteobacteria</taxon>
        <taxon>Rhodobacterales</taxon>
        <taxon>Paracoccaceae</taxon>
        <taxon>Tritonibacter</taxon>
    </lineage>
</organism>
<dbReference type="Pfam" id="PF02675">
    <property type="entry name" value="AdoMet_dc"/>
    <property type="match status" value="1"/>
</dbReference>
<keyword evidence="3 9" id="KW-0745">Spermidine biosynthesis</keyword>
<evidence type="ECO:0000256" key="2">
    <source>
        <dbReference type="ARBA" id="ARBA00022813"/>
    </source>
</evidence>
<evidence type="ECO:0000256" key="3">
    <source>
        <dbReference type="ARBA" id="ARBA00023066"/>
    </source>
</evidence>
<comment type="cofactor">
    <cofactor evidence="9">
        <name>pyruvate</name>
        <dbReference type="ChEBI" id="CHEBI:15361"/>
    </cofactor>
    <text evidence="9">Binds 1 pyruvoyl group covalently per subunit.</text>
</comment>
<comment type="pathway">
    <text evidence="9">Amine and polyamine biosynthesis; S-adenosylmethioninamine biosynthesis; S-adenosylmethioninamine from S-adenosyl-L-methionine: step 1/1.</text>
</comment>
<dbReference type="AlphaFoldDB" id="A0A844AQR6"/>
<dbReference type="PANTHER" id="PTHR33866">
    <property type="entry name" value="S-ADENOSYLMETHIONINE DECARBOXYLASE PROENZYME"/>
    <property type="match status" value="1"/>
</dbReference>
<dbReference type="SUPFAM" id="SSF56276">
    <property type="entry name" value="S-adenosylmethionine decarboxylase"/>
    <property type="match status" value="1"/>
</dbReference>
<dbReference type="GO" id="GO:0008295">
    <property type="term" value="P:spermidine biosynthetic process"/>
    <property type="evidence" value="ECO:0007669"/>
    <property type="project" value="UniProtKB-UniRule"/>
</dbReference>
<dbReference type="GO" id="GO:0005829">
    <property type="term" value="C:cytosol"/>
    <property type="evidence" value="ECO:0007669"/>
    <property type="project" value="TreeGrafter"/>
</dbReference>
<comment type="caution">
    <text evidence="10">The sequence shown here is derived from an EMBL/GenBank/DDBJ whole genome shotgun (WGS) entry which is preliminary data.</text>
</comment>
<dbReference type="EMBL" id="WIXK01000001">
    <property type="protein sequence ID" value="MQY41358.1"/>
    <property type="molecule type" value="Genomic_DNA"/>
</dbReference>
<evidence type="ECO:0000256" key="7">
    <source>
        <dbReference type="ARBA" id="ARBA00023270"/>
    </source>
</evidence>
<dbReference type="NCBIfam" id="TIGR03330">
    <property type="entry name" value="SAM_DCase_Bsu"/>
    <property type="match status" value="1"/>
</dbReference>
<dbReference type="UniPathway" id="UPA00331">
    <property type="reaction ID" value="UER00451"/>
</dbReference>
<sequence length="120" mass="13133">MTLNTAAPHHHTNGLHLLIDLYNGSHLDDTARIEAAFHAIVEACGATLIRCHTHRFAPHGVTGVALLAESHISAHTWPEQGFAAFDVFMCGNTNPHAAIDVIKTYFESDDITVREVPRGR</sequence>
<keyword evidence="11" id="KW-1185">Reference proteome</keyword>
<evidence type="ECO:0000313" key="11">
    <source>
        <dbReference type="Proteomes" id="UP000436694"/>
    </source>
</evidence>
<keyword evidence="5 9" id="KW-0865">Zymogen</keyword>
<comment type="function">
    <text evidence="9">Catalyzes the decarboxylation of S-adenosylmethionine to S-adenosylmethioninamine (dcAdoMet), the propylamine donor required for the synthesis of the polyamines spermine and spermidine from the diamine putrescine.</text>
</comment>
<feature type="chain" id="PRO_5033190198" description="S-adenosylmethionine decarboxylase alpha chain" evidence="9">
    <location>
        <begin position="70"/>
        <end position="120"/>
    </location>
</feature>
<dbReference type="InterPro" id="IPR016067">
    <property type="entry name" value="S-AdoMet_deCO2ase_core"/>
</dbReference>
<dbReference type="Proteomes" id="UP000436694">
    <property type="component" value="Unassembled WGS sequence"/>
</dbReference>
<evidence type="ECO:0000256" key="6">
    <source>
        <dbReference type="ARBA" id="ARBA00023239"/>
    </source>
</evidence>
<dbReference type="PANTHER" id="PTHR33866:SF2">
    <property type="entry name" value="S-ADENOSYLMETHIONINE DECARBOXYLASE PROENZYME"/>
    <property type="match status" value="1"/>
</dbReference>
<comment type="subunit">
    <text evidence="9">Heterotetramer of two alpha and two beta chains arranged as a dimer of alpha/beta heterodimers.</text>
</comment>
<keyword evidence="4 9" id="KW-0620">Polyamine biosynthesis</keyword>
<protein>
    <recommendedName>
        <fullName evidence="9">S-adenosylmethionine decarboxylase proenzyme</fullName>
        <shortName evidence="9">AdoMetDC</shortName>
        <shortName evidence="9">SAMDC</shortName>
        <ecNumber evidence="9">4.1.1.50</ecNumber>
    </recommendedName>
    <component>
        <recommendedName>
            <fullName evidence="9">S-adenosylmethionine decarboxylase beta chain</fullName>
        </recommendedName>
    </component>
    <component>
        <recommendedName>
            <fullName evidence="9">S-adenosylmethionine decarboxylase alpha chain</fullName>
        </recommendedName>
    </component>
</protein>
<dbReference type="RefSeq" id="WP_153544458.1">
    <property type="nucleotide sequence ID" value="NZ_WIXK01000001.1"/>
</dbReference>
<accession>A0A844AQR6</accession>
<feature type="active site" description="Proton donor; for catalytic activity" evidence="9">
    <location>
        <position position="90"/>
    </location>
</feature>
<keyword evidence="7 9" id="KW-0704">Schiff base</keyword>
<dbReference type="Gene3D" id="3.60.90.10">
    <property type="entry name" value="S-adenosylmethionine decarboxylase"/>
    <property type="match status" value="1"/>
</dbReference>